<feature type="transmembrane region" description="Helical" evidence="1">
    <location>
        <begin position="85"/>
        <end position="107"/>
    </location>
</feature>
<dbReference type="RefSeq" id="WP_278643916.1">
    <property type="nucleotide sequence ID" value="NZ_WNDV01000002.1"/>
</dbReference>
<feature type="domain" description="DUF6708" evidence="2">
    <location>
        <begin position="227"/>
        <end position="313"/>
    </location>
</feature>
<accession>A0A833PX05</accession>
<dbReference type="AlphaFoldDB" id="A0A833PX05"/>
<sequence>MSDDASAKAYWSQLFSKRYWREVVIGLPPKDPWAPTVDMLAYRLDKTRPTSIKGEPVSLEMVVARNETYMEVADGSYMRRGFGGMAYTLMALPIIFSSYFISIYTILNIRAIDNLMEVIFVSIFSIVIGTPLVLLIGYHWKQDMWDYTYKPIRLVRSTRKVHVFQHNGPDGVWSLDWDNLVFCLKKGGLNWGVLGYLPDANGQVTHAFYLGAVMPVHPKGIGPDEPLLAHWEYIRRYMEAGPESVPVPDLLLPIENRREPFLYGVYRLWQMFGPFAVLFAPVTTLAGLFRWLAMRMSSLPCWPAEVEAQCQVSPDDATVQPRKKATDNSVGVAMGVVVMLALDVVLFWLLFTRVFEIDRLFT</sequence>
<reference evidence="4" key="1">
    <citation type="journal article" date="2020" name="MBio">
        <title>Horizontal gene transfer to a defensive symbiont with a reduced genome amongst a multipartite beetle microbiome.</title>
        <authorList>
            <person name="Waterworth S.C."/>
            <person name="Florez L.V."/>
            <person name="Rees E.R."/>
            <person name="Hertweck C."/>
            <person name="Kaltenpoth M."/>
            <person name="Kwan J.C."/>
        </authorList>
    </citation>
    <scope>NUCLEOTIDE SEQUENCE [LARGE SCALE GENOMIC DNA]</scope>
</reference>
<dbReference type="Proteomes" id="UP000467522">
    <property type="component" value="Unassembled WGS sequence"/>
</dbReference>
<proteinExistence type="predicted"/>
<feature type="transmembrane region" description="Helical" evidence="1">
    <location>
        <begin position="119"/>
        <end position="140"/>
    </location>
</feature>
<feature type="transmembrane region" description="Helical" evidence="1">
    <location>
        <begin position="330"/>
        <end position="351"/>
    </location>
</feature>
<evidence type="ECO:0000256" key="1">
    <source>
        <dbReference type="SAM" id="Phobius"/>
    </source>
</evidence>
<dbReference type="Pfam" id="PF20455">
    <property type="entry name" value="DUF6708"/>
    <property type="match status" value="1"/>
</dbReference>
<name>A0A833PX05_BURL3</name>
<evidence type="ECO:0000259" key="2">
    <source>
        <dbReference type="Pfam" id="PF20455"/>
    </source>
</evidence>
<dbReference type="EMBL" id="WNDV01000002">
    <property type="protein sequence ID" value="KAF1039968.1"/>
    <property type="molecule type" value="Genomic_DNA"/>
</dbReference>
<protein>
    <recommendedName>
        <fullName evidence="2">DUF6708 domain-containing protein</fullName>
    </recommendedName>
</protein>
<keyword evidence="1" id="KW-1133">Transmembrane helix</keyword>
<feature type="transmembrane region" description="Helical" evidence="1">
    <location>
        <begin position="268"/>
        <end position="289"/>
    </location>
</feature>
<keyword evidence="1" id="KW-0472">Membrane</keyword>
<dbReference type="InterPro" id="IPR046554">
    <property type="entry name" value="DUF6708"/>
</dbReference>
<evidence type="ECO:0000313" key="3">
    <source>
        <dbReference type="EMBL" id="KAF1039968.1"/>
    </source>
</evidence>
<comment type="caution">
    <text evidence="3">The sequence shown here is derived from an EMBL/GenBank/DDBJ whole genome shotgun (WGS) entry which is preliminary data.</text>
</comment>
<organism evidence="3 4">
    <name type="scientific">Burkholderia lata (strain ATCC 17760 / DSM 23089 / LMG 22485 / NCIMB 9086 / R18194 / 383)</name>
    <dbReference type="NCBI Taxonomy" id="482957"/>
    <lineage>
        <taxon>Bacteria</taxon>
        <taxon>Pseudomonadati</taxon>
        <taxon>Pseudomonadota</taxon>
        <taxon>Betaproteobacteria</taxon>
        <taxon>Burkholderiales</taxon>
        <taxon>Burkholderiaceae</taxon>
        <taxon>Burkholderia</taxon>
        <taxon>Burkholderia cepacia complex</taxon>
    </lineage>
</organism>
<keyword evidence="1" id="KW-0812">Transmembrane</keyword>
<gene>
    <name evidence="3" type="ORF">GAK33_00968</name>
</gene>
<evidence type="ECO:0000313" key="4">
    <source>
        <dbReference type="Proteomes" id="UP000467522"/>
    </source>
</evidence>